<reference evidence="2" key="1">
    <citation type="submission" date="2020-05" db="EMBL/GenBank/DDBJ databases">
        <authorList>
            <person name="Chiriac C."/>
            <person name="Salcher M."/>
            <person name="Ghai R."/>
            <person name="Kavagutti S V."/>
        </authorList>
    </citation>
    <scope>NUCLEOTIDE SEQUENCE</scope>
</reference>
<dbReference type="AlphaFoldDB" id="A0A6J7K259"/>
<keyword evidence="1" id="KW-1133">Transmembrane helix</keyword>
<sequence length="157" mass="17022">MIIRRRIVAVAAVVGATALMWSDGAVGVWQSIVAFALRWNEPATSSVMGARQWGDADLHVAVWGAVAVCVLLALPSPRAKWQGLICLLAWSWFVELAQPWFTDIRSRQSVDALGNTVGIIGAYAVISVWARVRRARGDAGSFFAGSERTEGLAARER</sequence>
<keyword evidence="1" id="KW-0812">Transmembrane</keyword>
<proteinExistence type="predicted"/>
<gene>
    <name evidence="2" type="ORF">UFOPK3772_01424</name>
</gene>
<accession>A0A6J7K259</accession>
<feature type="transmembrane region" description="Helical" evidence="1">
    <location>
        <begin position="83"/>
        <end position="101"/>
    </location>
</feature>
<evidence type="ECO:0000256" key="1">
    <source>
        <dbReference type="SAM" id="Phobius"/>
    </source>
</evidence>
<protein>
    <submittedName>
        <fullName evidence="2">Unannotated protein</fullName>
    </submittedName>
</protein>
<evidence type="ECO:0000313" key="2">
    <source>
        <dbReference type="EMBL" id="CAB4949181.1"/>
    </source>
</evidence>
<dbReference type="EMBL" id="CAFBNE010000040">
    <property type="protein sequence ID" value="CAB4949181.1"/>
    <property type="molecule type" value="Genomic_DNA"/>
</dbReference>
<keyword evidence="1" id="KW-0472">Membrane</keyword>
<feature type="transmembrane region" description="Helical" evidence="1">
    <location>
        <begin position="60"/>
        <end position="76"/>
    </location>
</feature>
<name>A0A6J7K259_9ZZZZ</name>
<organism evidence="2">
    <name type="scientific">freshwater metagenome</name>
    <dbReference type="NCBI Taxonomy" id="449393"/>
    <lineage>
        <taxon>unclassified sequences</taxon>
        <taxon>metagenomes</taxon>
        <taxon>ecological metagenomes</taxon>
    </lineage>
</organism>
<feature type="transmembrane region" description="Helical" evidence="1">
    <location>
        <begin position="113"/>
        <end position="132"/>
    </location>
</feature>